<gene>
    <name evidence="4" type="ORF">THAR02_02494</name>
</gene>
<dbReference type="PANTHER" id="PTHR10366">
    <property type="entry name" value="NAD DEPENDENT EPIMERASE/DEHYDRATASE"/>
    <property type="match status" value="1"/>
</dbReference>
<evidence type="ECO:0000313" key="4">
    <source>
        <dbReference type="EMBL" id="KKP05389.1"/>
    </source>
</evidence>
<evidence type="ECO:0000256" key="2">
    <source>
        <dbReference type="ARBA" id="ARBA00023445"/>
    </source>
</evidence>
<name>A0A0G0AKV5_TRIHA</name>
<dbReference type="SUPFAM" id="SSF51735">
    <property type="entry name" value="NAD(P)-binding Rossmann-fold domains"/>
    <property type="match status" value="1"/>
</dbReference>
<dbReference type="Proteomes" id="UP000034112">
    <property type="component" value="Unassembled WGS sequence"/>
</dbReference>
<dbReference type="InterPro" id="IPR001509">
    <property type="entry name" value="Epimerase_deHydtase"/>
</dbReference>
<keyword evidence="1" id="KW-0560">Oxidoreductase</keyword>
<dbReference type="GO" id="GO:0016616">
    <property type="term" value="F:oxidoreductase activity, acting on the CH-OH group of donors, NAD or NADP as acceptor"/>
    <property type="evidence" value="ECO:0007669"/>
    <property type="project" value="TreeGrafter"/>
</dbReference>
<dbReference type="OrthoDB" id="2735536at2759"/>
<evidence type="ECO:0000259" key="3">
    <source>
        <dbReference type="Pfam" id="PF01370"/>
    </source>
</evidence>
<feature type="domain" description="NAD-dependent epimerase/dehydratase" evidence="3">
    <location>
        <begin position="16"/>
        <end position="266"/>
    </location>
</feature>
<comment type="similarity">
    <text evidence="2">Belongs to the NAD(P)-dependent epimerase/dehydratase family. Dihydroflavonol-4-reductase subfamily.</text>
</comment>
<sequence>MIMAELATAIPRGSLVLITGLTGYIATHVAQEFLRQGYKVRGTVRDISKASWLTDDLFSAEHAAGKVELIQVPDLGAPHAFDDAIKGVAAIAHVATVSNLDPDPNQVIPQTVSGIVSLLRAAATEPSIKRVVFTSSAGSAMMPIPGASGHVGRDTWNDAAVQAAWAPPPYDASRGMVTYIASKVEAEKAVWKFIQEEKPGFVTNVVSPFTTLGAMLHPSHARGTAGWVSALWKGDTTFAGLMPSSIYVNVKDVAVLHVAAVLDEDTKEERIQAWATPFNWNDVLAIFRRIDSTHKVVDDFPVPAAISTTADDRVPLKLLKKWAKQDGWKSLEDSIRETLNSSS</sequence>
<evidence type="ECO:0000256" key="1">
    <source>
        <dbReference type="ARBA" id="ARBA00023002"/>
    </source>
</evidence>
<dbReference type="InterPro" id="IPR050425">
    <property type="entry name" value="NAD(P)_dehydrat-like"/>
</dbReference>
<dbReference type="Pfam" id="PF01370">
    <property type="entry name" value="Epimerase"/>
    <property type="match status" value="1"/>
</dbReference>
<protein>
    <recommendedName>
        <fullName evidence="3">NAD-dependent epimerase/dehydratase domain-containing protein</fullName>
    </recommendedName>
</protein>
<evidence type="ECO:0000313" key="5">
    <source>
        <dbReference type="Proteomes" id="UP000034112"/>
    </source>
</evidence>
<dbReference type="AlphaFoldDB" id="A0A0G0AKV5"/>
<dbReference type="EMBL" id="JOKZ01000050">
    <property type="protein sequence ID" value="KKP05389.1"/>
    <property type="molecule type" value="Genomic_DNA"/>
</dbReference>
<dbReference type="InterPro" id="IPR036291">
    <property type="entry name" value="NAD(P)-bd_dom_sf"/>
</dbReference>
<dbReference type="Gene3D" id="3.40.50.720">
    <property type="entry name" value="NAD(P)-binding Rossmann-like Domain"/>
    <property type="match status" value="1"/>
</dbReference>
<dbReference type="OMA" id="WNDCLDI"/>
<reference evidence="5" key="1">
    <citation type="journal article" date="2015" name="Genome Announc.">
        <title>Draft whole-genome sequence of the biocontrol agent Trichoderma harzianum T6776.</title>
        <authorList>
            <person name="Baroncelli R."/>
            <person name="Piaggeschi G."/>
            <person name="Fiorini L."/>
            <person name="Bertolini E."/>
            <person name="Zapparata A."/>
            <person name="Pe M.E."/>
            <person name="Sarrocco S."/>
            <person name="Vannacci G."/>
        </authorList>
    </citation>
    <scope>NUCLEOTIDE SEQUENCE [LARGE SCALE GENOMIC DNA]</scope>
    <source>
        <strain evidence="5">T6776</strain>
    </source>
</reference>
<dbReference type="PANTHER" id="PTHR10366:SF562">
    <property type="entry name" value="ALDEHYDE REDUCTASE II (AFU_ORTHOLOGUE AFUA_1G11360)"/>
    <property type="match status" value="1"/>
</dbReference>
<comment type="caution">
    <text evidence="4">The sequence shown here is derived from an EMBL/GenBank/DDBJ whole genome shotgun (WGS) entry which is preliminary data.</text>
</comment>
<organism evidence="4 5">
    <name type="scientific">Trichoderma harzianum</name>
    <name type="common">Hypocrea lixii</name>
    <dbReference type="NCBI Taxonomy" id="5544"/>
    <lineage>
        <taxon>Eukaryota</taxon>
        <taxon>Fungi</taxon>
        <taxon>Dikarya</taxon>
        <taxon>Ascomycota</taxon>
        <taxon>Pezizomycotina</taxon>
        <taxon>Sordariomycetes</taxon>
        <taxon>Hypocreomycetidae</taxon>
        <taxon>Hypocreales</taxon>
        <taxon>Hypocreaceae</taxon>
        <taxon>Trichoderma</taxon>
    </lineage>
</organism>
<proteinExistence type="inferred from homology"/>
<accession>A0A0G0AKV5</accession>